<dbReference type="CDD" id="cd20736">
    <property type="entry name" value="PoNe_Nuclease"/>
    <property type="match status" value="1"/>
</dbReference>
<evidence type="ECO:0000313" key="3">
    <source>
        <dbReference type="EMBL" id="BAN02192.1"/>
    </source>
</evidence>
<dbReference type="Pfam" id="PF02021">
    <property type="entry name" value="UPF0102"/>
    <property type="match status" value="1"/>
</dbReference>
<accession>A0A6C7E833</accession>
<organism evidence="3 4">
    <name type="scientific">Ilumatobacter coccineus (strain NBRC 103263 / KCTC 29153 / YM16-304)</name>
    <dbReference type="NCBI Taxonomy" id="1313172"/>
    <lineage>
        <taxon>Bacteria</taxon>
        <taxon>Bacillati</taxon>
        <taxon>Actinomycetota</taxon>
        <taxon>Acidimicrobiia</taxon>
        <taxon>Acidimicrobiales</taxon>
        <taxon>Ilumatobacteraceae</taxon>
        <taxon>Ilumatobacter</taxon>
    </lineage>
</organism>
<dbReference type="KEGG" id="aym:YM304_18780"/>
<proteinExistence type="inferred from homology"/>
<dbReference type="InterPro" id="IPR011856">
    <property type="entry name" value="tRNA_endonuc-like_dom_sf"/>
</dbReference>
<sequence length="118" mass="13539">MRAHTDQSKIARGRWGEDLAARFYERRGYTVLDRNWRSPRGELDLVLELDGTIVFSEVKARRTARYGSPAEAVGPDKQRRIRLLGLDWLHAHGLGRRTTRFDVVAITGVEIKLYEGAF</sequence>
<dbReference type="RefSeq" id="WP_015441439.1">
    <property type="nucleotide sequence ID" value="NC_020520.1"/>
</dbReference>
<evidence type="ECO:0000256" key="2">
    <source>
        <dbReference type="HAMAP-Rule" id="MF_00048"/>
    </source>
</evidence>
<dbReference type="Proteomes" id="UP000011863">
    <property type="component" value="Chromosome"/>
</dbReference>
<dbReference type="Gene3D" id="3.40.1350.10">
    <property type="match status" value="1"/>
</dbReference>
<reference evidence="3 4" key="1">
    <citation type="journal article" date="2013" name="Int. J. Syst. Evol. Microbiol.">
        <title>Ilumatobacter nonamiense sp. nov. and Ilumatobacter coccineum sp. nov., isolated from seashore sand.</title>
        <authorList>
            <person name="Matsumoto A."/>
            <person name="Kasai H."/>
            <person name="Matsuo Y."/>
            <person name="Shizuri Y."/>
            <person name="Ichikawa N."/>
            <person name="Fujita N."/>
            <person name="Omura S."/>
            <person name="Takahashi Y."/>
        </authorList>
    </citation>
    <scope>NUCLEOTIDE SEQUENCE [LARGE SCALE GENOMIC DNA]</scope>
    <source>
        <strain evidence="4">NBRC 103263 / KCTC 29153 / YM16-304</strain>
    </source>
</reference>
<name>A0A6C7E833_ILUCY</name>
<dbReference type="NCBIfam" id="TIGR00252">
    <property type="entry name" value="YraN family protein"/>
    <property type="match status" value="1"/>
</dbReference>
<protein>
    <recommendedName>
        <fullName evidence="2">UPF0102 protein YM304_18780</fullName>
    </recommendedName>
</protein>
<dbReference type="PANTHER" id="PTHR34039:SF1">
    <property type="entry name" value="UPF0102 PROTEIN YRAN"/>
    <property type="match status" value="1"/>
</dbReference>
<dbReference type="SUPFAM" id="SSF52980">
    <property type="entry name" value="Restriction endonuclease-like"/>
    <property type="match status" value="1"/>
</dbReference>
<evidence type="ECO:0000256" key="1">
    <source>
        <dbReference type="ARBA" id="ARBA00006738"/>
    </source>
</evidence>
<dbReference type="InterPro" id="IPR011335">
    <property type="entry name" value="Restrct_endonuc-II-like"/>
</dbReference>
<keyword evidence="4" id="KW-1185">Reference proteome</keyword>
<dbReference type="HAMAP" id="MF_00048">
    <property type="entry name" value="UPF0102"/>
    <property type="match status" value="1"/>
</dbReference>
<dbReference type="OrthoDB" id="9794876at2"/>
<dbReference type="PANTHER" id="PTHR34039">
    <property type="entry name" value="UPF0102 PROTEIN YRAN"/>
    <property type="match status" value="1"/>
</dbReference>
<gene>
    <name evidence="3" type="ORF">YM304_18780</name>
</gene>
<comment type="similarity">
    <text evidence="1 2">Belongs to the UPF0102 family.</text>
</comment>
<dbReference type="AlphaFoldDB" id="A0A6C7E833"/>
<dbReference type="GO" id="GO:0003676">
    <property type="term" value="F:nucleic acid binding"/>
    <property type="evidence" value="ECO:0007669"/>
    <property type="project" value="InterPro"/>
</dbReference>
<dbReference type="NCBIfam" id="NF009150">
    <property type="entry name" value="PRK12497.1-3"/>
    <property type="match status" value="1"/>
</dbReference>
<dbReference type="EMBL" id="AP012057">
    <property type="protein sequence ID" value="BAN02192.1"/>
    <property type="molecule type" value="Genomic_DNA"/>
</dbReference>
<dbReference type="NCBIfam" id="NF009154">
    <property type="entry name" value="PRK12497.3-3"/>
    <property type="match status" value="1"/>
</dbReference>
<dbReference type="InterPro" id="IPR003509">
    <property type="entry name" value="UPF0102_YraN-like"/>
</dbReference>
<evidence type="ECO:0000313" key="4">
    <source>
        <dbReference type="Proteomes" id="UP000011863"/>
    </source>
</evidence>